<gene>
    <name evidence="2" type="ORF">Tco_1079837</name>
</gene>
<reference evidence="2" key="1">
    <citation type="journal article" date="2022" name="Int. J. Mol. Sci.">
        <title>Draft Genome of Tanacetum Coccineum: Genomic Comparison of Closely Related Tanacetum-Family Plants.</title>
        <authorList>
            <person name="Yamashiro T."/>
            <person name="Shiraishi A."/>
            <person name="Nakayama K."/>
            <person name="Satake H."/>
        </authorList>
    </citation>
    <scope>NUCLEOTIDE SEQUENCE</scope>
</reference>
<dbReference type="Proteomes" id="UP001151760">
    <property type="component" value="Unassembled WGS sequence"/>
</dbReference>
<protein>
    <submittedName>
        <fullName evidence="2">Uncharacterized protein</fullName>
    </submittedName>
</protein>
<name>A0ABQ5HT35_9ASTR</name>
<evidence type="ECO:0000256" key="1">
    <source>
        <dbReference type="SAM" id="Phobius"/>
    </source>
</evidence>
<keyword evidence="1" id="KW-1133">Transmembrane helix</keyword>
<comment type="caution">
    <text evidence="2">The sequence shown here is derived from an EMBL/GenBank/DDBJ whole genome shotgun (WGS) entry which is preliminary data.</text>
</comment>
<evidence type="ECO:0000313" key="3">
    <source>
        <dbReference type="Proteomes" id="UP001151760"/>
    </source>
</evidence>
<feature type="transmembrane region" description="Helical" evidence="1">
    <location>
        <begin position="173"/>
        <end position="191"/>
    </location>
</feature>
<keyword evidence="1" id="KW-0812">Transmembrane</keyword>
<keyword evidence="3" id="KW-1185">Reference proteome</keyword>
<proteinExistence type="predicted"/>
<organism evidence="2 3">
    <name type="scientific">Tanacetum coccineum</name>
    <dbReference type="NCBI Taxonomy" id="301880"/>
    <lineage>
        <taxon>Eukaryota</taxon>
        <taxon>Viridiplantae</taxon>
        <taxon>Streptophyta</taxon>
        <taxon>Embryophyta</taxon>
        <taxon>Tracheophyta</taxon>
        <taxon>Spermatophyta</taxon>
        <taxon>Magnoliopsida</taxon>
        <taxon>eudicotyledons</taxon>
        <taxon>Gunneridae</taxon>
        <taxon>Pentapetalae</taxon>
        <taxon>asterids</taxon>
        <taxon>campanulids</taxon>
        <taxon>Asterales</taxon>
        <taxon>Asteraceae</taxon>
        <taxon>Asteroideae</taxon>
        <taxon>Anthemideae</taxon>
        <taxon>Anthemidinae</taxon>
        <taxon>Tanacetum</taxon>
    </lineage>
</organism>
<accession>A0ABQ5HT35</accession>
<dbReference type="EMBL" id="BQNB010019976">
    <property type="protein sequence ID" value="GJT90992.1"/>
    <property type="molecule type" value="Genomic_DNA"/>
</dbReference>
<sequence length="197" mass="22120">MRKQGRKDKQVWLGRIERCLDVEDSEPLHASFLIRNILVANAGNVIGTQQSQVVGVDGEGTSNGARRTNVARVRGAKTVRERRKTRIGIKNTSETSACNRRGAELYEILIVYISWYKSYDDACFFDDVKRIGADNSMIADMPVWKGKSYAVYTCVWNNFIDSGKTILGVDIRIAIFLCGFPIAGAPFKLWLHPGFLQ</sequence>
<keyword evidence="1" id="KW-0472">Membrane</keyword>
<evidence type="ECO:0000313" key="2">
    <source>
        <dbReference type="EMBL" id="GJT90992.1"/>
    </source>
</evidence>
<reference evidence="2" key="2">
    <citation type="submission" date="2022-01" db="EMBL/GenBank/DDBJ databases">
        <authorList>
            <person name="Yamashiro T."/>
            <person name="Shiraishi A."/>
            <person name="Satake H."/>
            <person name="Nakayama K."/>
        </authorList>
    </citation>
    <scope>NUCLEOTIDE SEQUENCE</scope>
</reference>